<dbReference type="EMBL" id="MQUC01000003">
    <property type="protein sequence ID" value="PRP67339.1"/>
    <property type="molecule type" value="Genomic_DNA"/>
</dbReference>
<evidence type="ECO:0008006" key="3">
    <source>
        <dbReference type="Google" id="ProtNLM"/>
    </source>
</evidence>
<evidence type="ECO:0000313" key="2">
    <source>
        <dbReference type="Proteomes" id="UP000239532"/>
    </source>
</evidence>
<name>A0A2S9WV51_9FLAO</name>
<organism evidence="1 2">
    <name type="scientific">Nonlabens agnitus</name>
    <dbReference type="NCBI Taxonomy" id="870484"/>
    <lineage>
        <taxon>Bacteria</taxon>
        <taxon>Pseudomonadati</taxon>
        <taxon>Bacteroidota</taxon>
        <taxon>Flavobacteriia</taxon>
        <taxon>Flavobacteriales</taxon>
        <taxon>Flavobacteriaceae</taxon>
        <taxon>Nonlabens</taxon>
    </lineage>
</organism>
<accession>A0A2S9WV51</accession>
<gene>
    <name evidence="1" type="ORF">BST86_09645</name>
</gene>
<comment type="caution">
    <text evidence="1">The sequence shown here is derived from an EMBL/GenBank/DDBJ whole genome shotgun (WGS) entry which is preliminary data.</text>
</comment>
<evidence type="ECO:0000313" key="1">
    <source>
        <dbReference type="EMBL" id="PRP67339.1"/>
    </source>
</evidence>
<proteinExistence type="predicted"/>
<dbReference type="NCBIfam" id="TIGR01200">
    <property type="entry name" value="GLPGLI"/>
    <property type="match status" value="1"/>
</dbReference>
<dbReference type="OrthoDB" id="1440774at2"/>
<sequence>MRFTISIIFVFSFNLLCYSQLQIEYSVKYFTKKRVDSEKNENYRNLLEPSVKVLNSSSGILNVCDNQSYFSIIPENGADLANVVLAKVLIENSSWLSSADESGNVDRRFKRLVVADYNTNKWKIGNEAKIIAGYSCLKATKKLSFTEYPNLDRDLEVWFTPDIAVDSGLRDAIGLPGLILYYNDQQWEFVASEIIEKDNCNITLPINEKISFTESNKEASKRLKDKRSRSRNNN</sequence>
<keyword evidence="2" id="KW-1185">Reference proteome</keyword>
<dbReference type="AlphaFoldDB" id="A0A2S9WV51"/>
<dbReference type="Proteomes" id="UP000239532">
    <property type="component" value="Unassembled WGS sequence"/>
</dbReference>
<dbReference type="InterPro" id="IPR005901">
    <property type="entry name" value="GLPGLI"/>
</dbReference>
<dbReference type="RefSeq" id="WP_105983080.1">
    <property type="nucleotide sequence ID" value="NZ_MQUC01000003.1"/>
</dbReference>
<protein>
    <recommendedName>
        <fullName evidence="3">GLPGLI family protein</fullName>
    </recommendedName>
</protein>
<reference evidence="1 2" key="1">
    <citation type="submission" date="2016-11" db="EMBL/GenBank/DDBJ databases">
        <title>Trade-off between light-utilization and light-protection in marine flavobacteria.</title>
        <authorList>
            <person name="Kumagai Y."/>
        </authorList>
    </citation>
    <scope>NUCLEOTIDE SEQUENCE [LARGE SCALE GENOMIC DNA]</scope>
    <source>
        <strain evidence="1 2">JCM 17109</strain>
    </source>
</reference>